<keyword evidence="3" id="KW-1185">Reference proteome</keyword>
<accession>A0AAV4MEW7</accession>
<dbReference type="Proteomes" id="UP001054837">
    <property type="component" value="Unassembled WGS sequence"/>
</dbReference>
<evidence type="ECO:0000256" key="1">
    <source>
        <dbReference type="SAM" id="MobiDB-lite"/>
    </source>
</evidence>
<organism evidence="2 3">
    <name type="scientific">Caerostris darwini</name>
    <dbReference type="NCBI Taxonomy" id="1538125"/>
    <lineage>
        <taxon>Eukaryota</taxon>
        <taxon>Metazoa</taxon>
        <taxon>Ecdysozoa</taxon>
        <taxon>Arthropoda</taxon>
        <taxon>Chelicerata</taxon>
        <taxon>Arachnida</taxon>
        <taxon>Araneae</taxon>
        <taxon>Araneomorphae</taxon>
        <taxon>Entelegynae</taxon>
        <taxon>Araneoidea</taxon>
        <taxon>Araneidae</taxon>
        <taxon>Caerostris</taxon>
    </lineage>
</organism>
<dbReference type="AlphaFoldDB" id="A0AAV4MEW7"/>
<evidence type="ECO:0000313" key="2">
    <source>
        <dbReference type="EMBL" id="GIX70712.1"/>
    </source>
</evidence>
<gene>
    <name evidence="2" type="ORF">CDAR_172281</name>
</gene>
<sequence length="86" mass="9401">MCSLQAAQPEIHCMRFHWPSFQVLNQPAEAPDEEKPDSSGTTNFLSVPPATDARKSTDSINSCASTRCIVDICPNESFSGRDDISI</sequence>
<proteinExistence type="predicted"/>
<comment type="caution">
    <text evidence="2">The sequence shown here is derived from an EMBL/GenBank/DDBJ whole genome shotgun (WGS) entry which is preliminary data.</text>
</comment>
<evidence type="ECO:0000313" key="3">
    <source>
        <dbReference type="Proteomes" id="UP001054837"/>
    </source>
</evidence>
<dbReference type="EMBL" id="BPLQ01000392">
    <property type="protein sequence ID" value="GIX70712.1"/>
    <property type="molecule type" value="Genomic_DNA"/>
</dbReference>
<protein>
    <submittedName>
        <fullName evidence="2">Uncharacterized protein</fullName>
    </submittedName>
</protein>
<name>A0AAV4MEW7_9ARAC</name>
<feature type="region of interest" description="Disordered" evidence="1">
    <location>
        <begin position="26"/>
        <end position="59"/>
    </location>
</feature>
<reference evidence="2 3" key="1">
    <citation type="submission" date="2021-06" db="EMBL/GenBank/DDBJ databases">
        <title>Caerostris darwini draft genome.</title>
        <authorList>
            <person name="Kono N."/>
            <person name="Arakawa K."/>
        </authorList>
    </citation>
    <scope>NUCLEOTIDE SEQUENCE [LARGE SCALE GENOMIC DNA]</scope>
</reference>